<protein>
    <submittedName>
        <fullName evidence="1">Formylmethanofuran dehydrogenase subunit C</fullName>
    </submittedName>
</protein>
<dbReference type="EMBL" id="JAEQND010000003">
    <property type="protein sequence ID" value="MBL0424710.1"/>
    <property type="molecule type" value="Genomic_DNA"/>
</dbReference>
<dbReference type="Proteomes" id="UP000622707">
    <property type="component" value="Unassembled WGS sequence"/>
</dbReference>
<evidence type="ECO:0000313" key="1">
    <source>
        <dbReference type="EMBL" id="MBL0424710.1"/>
    </source>
</evidence>
<sequence>MRHTLVARAAPSLRIDGRGIVPAALCAMTREEVLRLPLPHGRESMPLGEWFAVNSESVDDASPCLRLEGDLARFDGLGTGMADGLLELHGSVGDSAGLGMAGGTLRVHGSAGVLAGCAMSGGWLEVEGDVGDFAAGGLPGDMEGMRGGTLVVHGSAGARLADRMRRGTVAVHGDAGEFLASRMVAGTVAIGGACGRHPGWAMRRGSIVFAGAAPSPPSTFVPVASDARVIWQLLARDLARLGGRFEDLPRRAFTRWVGDLAVQGQGEWLLPH</sequence>
<name>A0ABS1JLN2_9BURK</name>
<accession>A0ABS1JLN2</accession>
<evidence type="ECO:0000313" key="2">
    <source>
        <dbReference type="Proteomes" id="UP000622707"/>
    </source>
</evidence>
<reference evidence="1 2" key="1">
    <citation type="journal article" date="2017" name="Int. J. Syst. Evol. Microbiol.">
        <title>Ramlibacter alkalitolerans sp. nov., alkali-tolerant bacterium isolated from soil of ginseng.</title>
        <authorList>
            <person name="Lee D.H."/>
            <person name="Cha C.J."/>
        </authorList>
    </citation>
    <scope>NUCLEOTIDE SEQUENCE [LARGE SCALE GENOMIC DNA]</scope>
    <source>
        <strain evidence="1 2">KACC 19305</strain>
    </source>
</reference>
<dbReference type="InterPro" id="IPR036485">
    <property type="entry name" value="Glu_synth_asu_C_sf"/>
</dbReference>
<proteinExistence type="predicted"/>
<dbReference type="PANTHER" id="PTHR39673:SF5">
    <property type="entry name" value="TUNGSTEN-CONTAINING FORMYLMETHANOFURAN DEHYDROGENASE 2 SUBUNIT C"/>
    <property type="match status" value="1"/>
</dbReference>
<dbReference type="SUPFAM" id="SSF69336">
    <property type="entry name" value="Alpha subunit of glutamate synthase, C-terminal domain"/>
    <property type="match status" value="1"/>
</dbReference>
<comment type="caution">
    <text evidence="1">The sequence shown here is derived from an EMBL/GenBank/DDBJ whole genome shotgun (WGS) entry which is preliminary data.</text>
</comment>
<dbReference type="RefSeq" id="WP_201687946.1">
    <property type="nucleotide sequence ID" value="NZ_JAEQND010000003.1"/>
</dbReference>
<dbReference type="PANTHER" id="PTHR39673">
    <property type="entry name" value="TUNGSTEN FORMYLMETHANOFURAN DEHYDROGENASE, SUBUNIT C (FWDC)"/>
    <property type="match status" value="1"/>
</dbReference>
<dbReference type="NCBIfam" id="TIGR03122">
    <property type="entry name" value="one_C_dehyd_C"/>
    <property type="match status" value="1"/>
</dbReference>
<keyword evidence="2" id="KW-1185">Reference proteome</keyword>
<gene>
    <name evidence="1" type="ORF">JI746_06275</name>
</gene>
<dbReference type="InterPro" id="IPR017550">
    <property type="entry name" value="Formylmethanofuran_DH_suC"/>
</dbReference>
<dbReference type="Gene3D" id="2.160.20.60">
    <property type="entry name" value="Glutamate synthase, alpha subunit, C-terminal domain"/>
    <property type="match status" value="1"/>
</dbReference>
<organism evidence="1 2">
    <name type="scientific">Ramlibacter alkalitolerans</name>
    <dbReference type="NCBI Taxonomy" id="2039631"/>
    <lineage>
        <taxon>Bacteria</taxon>
        <taxon>Pseudomonadati</taxon>
        <taxon>Pseudomonadota</taxon>
        <taxon>Betaproteobacteria</taxon>
        <taxon>Burkholderiales</taxon>
        <taxon>Comamonadaceae</taxon>
        <taxon>Ramlibacter</taxon>
    </lineage>
</organism>